<protein>
    <submittedName>
        <fullName evidence="1">Uncharacterized protein</fullName>
    </submittedName>
</protein>
<proteinExistence type="predicted"/>
<accession>A0A3S5BTI6</accession>
<reference evidence="1" key="1">
    <citation type="submission" date="2018-11" db="EMBL/GenBank/DDBJ databases">
        <authorList>
            <consortium name="Pathogen Informatics"/>
        </authorList>
    </citation>
    <scope>NUCLEOTIDE SEQUENCE</scope>
</reference>
<keyword evidence="2" id="KW-1185">Reference proteome</keyword>
<dbReference type="Proteomes" id="UP000784294">
    <property type="component" value="Unassembled WGS sequence"/>
</dbReference>
<dbReference type="AlphaFoldDB" id="A0A3S5BTI6"/>
<comment type="caution">
    <text evidence="1">The sequence shown here is derived from an EMBL/GenBank/DDBJ whole genome shotgun (WGS) entry which is preliminary data.</text>
</comment>
<sequence length="89" mass="10090">MVTGADGLATRPSCENEVTFVAFFMASGRQTRPDRLMKRLDWSPISGRYPVCQQLLRIRRSGHEESVKQSRVWIKKELSGATSLCLSFL</sequence>
<gene>
    <name evidence="1" type="ORF">PXEA_LOCUS32645</name>
</gene>
<dbReference type="EMBL" id="CAAALY010260455">
    <property type="protein sequence ID" value="VEL39205.1"/>
    <property type="molecule type" value="Genomic_DNA"/>
</dbReference>
<evidence type="ECO:0000313" key="1">
    <source>
        <dbReference type="EMBL" id="VEL39205.1"/>
    </source>
</evidence>
<organism evidence="1 2">
    <name type="scientific">Protopolystoma xenopodis</name>
    <dbReference type="NCBI Taxonomy" id="117903"/>
    <lineage>
        <taxon>Eukaryota</taxon>
        <taxon>Metazoa</taxon>
        <taxon>Spiralia</taxon>
        <taxon>Lophotrochozoa</taxon>
        <taxon>Platyhelminthes</taxon>
        <taxon>Monogenea</taxon>
        <taxon>Polyopisthocotylea</taxon>
        <taxon>Polystomatidea</taxon>
        <taxon>Polystomatidae</taxon>
        <taxon>Protopolystoma</taxon>
    </lineage>
</organism>
<evidence type="ECO:0000313" key="2">
    <source>
        <dbReference type="Proteomes" id="UP000784294"/>
    </source>
</evidence>
<name>A0A3S5BTI6_9PLAT</name>